<accession>A0A8H5B8G9</accession>
<organism evidence="4 5">
    <name type="scientific">Psilocybe cf. subviscida</name>
    <dbReference type="NCBI Taxonomy" id="2480587"/>
    <lineage>
        <taxon>Eukaryota</taxon>
        <taxon>Fungi</taxon>
        <taxon>Dikarya</taxon>
        <taxon>Basidiomycota</taxon>
        <taxon>Agaricomycotina</taxon>
        <taxon>Agaricomycetes</taxon>
        <taxon>Agaricomycetidae</taxon>
        <taxon>Agaricales</taxon>
        <taxon>Agaricineae</taxon>
        <taxon>Strophariaceae</taxon>
        <taxon>Psilocybe</taxon>
    </lineage>
</organism>
<feature type="compositionally biased region" description="Polar residues" evidence="2">
    <location>
        <begin position="1"/>
        <end position="12"/>
    </location>
</feature>
<feature type="region of interest" description="Disordered" evidence="2">
    <location>
        <begin position="1"/>
        <end position="288"/>
    </location>
</feature>
<feature type="compositionally biased region" description="Low complexity" evidence="2">
    <location>
        <begin position="232"/>
        <end position="246"/>
    </location>
</feature>
<dbReference type="InterPro" id="IPR006828">
    <property type="entry name" value="ASC_dom"/>
</dbReference>
<evidence type="ECO:0000313" key="5">
    <source>
        <dbReference type="Proteomes" id="UP000567179"/>
    </source>
</evidence>
<dbReference type="CDD" id="cd02859">
    <property type="entry name" value="E_set_AMPKbeta_like_N"/>
    <property type="match status" value="1"/>
</dbReference>
<proteinExistence type="inferred from homology"/>
<feature type="compositionally biased region" description="Polar residues" evidence="2">
    <location>
        <begin position="585"/>
        <end position="596"/>
    </location>
</feature>
<dbReference type="PANTHER" id="PTHR10343">
    <property type="entry name" value="5'-AMP-ACTIVATED PROTEIN KINASE , BETA SUBUNIT"/>
    <property type="match status" value="1"/>
</dbReference>
<dbReference type="GO" id="GO:0007165">
    <property type="term" value="P:signal transduction"/>
    <property type="evidence" value="ECO:0007669"/>
    <property type="project" value="TreeGrafter"/>
</dbReference>
<dbReference type="Pfam" id="PF16561">
    <property type="entry name" value="AMPK1_CBM"/>
    <property type="match status" value="1"/>
</dbReference>
<dbReference type="SUPFAM" id="SSF160219">
    <property type="entry name" value="AMPKBI-like"/>
    <property type="match status" value="1"/>
</dbReference>
<dbReference type="Gene3D" id="2.60.40.10">
    <property type="entry name" value="Immunoglobulins"/>
    <property type="match status" value="1"/>
</dbReference>
<dbReference type="InterPro" id="IPR014756">
    <property type="entry name" value="Ig_E-set"/>
</dbReference>
<reference evidence="4 5" key="1">
    <citation type="journal article" date="2020" name="ISME J.">
        <title>Uncovering the hidden diversity of litter-decomposition mechanisms in mushroom-forming fungi.</title>
        <authorList>
            <person name="Floudas D."/>
            <person name="Bentzer J."/>
            <person name="Ahren D."/>
            <person name="Johansson T."/>
            <person name="Persson P."/>
            <person name="Tunlid A."/>
        </authorList>
    </citation>
    <scope>NUCLEOTIDE SEQUENCE [LARGE SCALE GENOMIC DNA]</scope>
    <source>
        <strain evidence="4 5">CBS 101986</strain>
    </source>
</reference>
<feature type="region of interest" description="Disordered" evidence="2">
    <location>
        <begin position="585"/>
        <end position="700"/>
    </location>
</feature>
<comment type="similarity">
    <text evidence="1">Belongs to the 5'-AMP-activated protein kinase beta subunit family.</text>
</comment>
<name>A0A8H5B8G9_9AGAR</name>
<feature type="compositionally biased region" description="Basic and acidic residues" evidence="2">
    <location>
        <begin position="32"/>
        <end position="48"/>
    </location>
</feature>
<feature type="compositionally biased region" description="Basic and acidic residues" evidence="2">
    <location>
        <begin position="625"/>
        <end position="654"/>
    </location>
</feature>
<dbReference type="InterPro" id="IPR037256">
    <property type="entry name" value="ASC_dom_sf"/>
</dbReference>
<protein>
    <recommendedName>
        <fullName evidence="3">Association with the SNF1 complex (ASC) domain-containing protein</fullName>
    </recommendedName>
</protein>
<dbReference type="SUPFAM" id="SSF81296">
    <property type="entry name" value="E set domains"/>
    <property type="match status" value="1"/>
</dbReference>
<gene>
    <name evidence="4" type="ORF">D9619_013215</name>
</gene>
<comment type="caution">
    <text evidence="4">The sequence shown here is derived from an EMBL/GenBank/DDBJ whole genome shotgun (WGS) entry which is preliminary data.</text>
</comment>
<dbReference type="PANTHER" id="PTHR10343:SF84">
    <property type="entry name" value="5'-AMP-ACTIVATED PROTEIN KINASE SUBUNIT BETA-1"/>
    <property type="match status" value="1"/>
</dbReference>
<dbReference type="AlphaFoldDB" id="A0A8H5B8G9"/>
<evidence type="ECO:0000259" key="3">
    <source>
        <dbReference type="SMART" id="SM01010"/>
    </source>
</evidence>
<sequence>MGNSASTANPKTHSNAASHLSAVAAANQVPTPHRDANKDKSIGKEPQRKPSASPSPDDPNHSLKTRKKSLELPDLALLSTTGPYSARGRQSKPASIPISIPVPPKPSFNDYSENLEKPVRQTVFIPSSDHLPTTNQYEAPSEDPYGSRGPRQKERVRDREKELQIEREDEAQRERDRDRRRERREQRQQQQGGSGGTSAAPRGRQQPIRDPNAVARLQDLYEQSNQPIAERAAPAPVSSTAPAQQPRRGQGEQPEDFHRRMAAREQEQRSQQQAEVERRQAARRARYTPEVVRSSIPILLGQRGEAGAAAVAAAAAAESLRTMAPLTASATITFGQSKTGKGKAVPKMVLTQIDENSETPTPTIDVTEHQEAILTSAATDGVITLEEPNGDVLRADPVEVTIIWKGGGDEVILARAGDNEWKGRTLMDRLSPTSNLWSLSIFLRPGTHHLRFLVDGQWRVADDLPAAVDDQGSLANYVAVPFSFGTDGPAPQIEPADAKRIPEVIKKVIPGQSFWSAESSADGEDDETPRSRPLDPNAQQVKGPAHANPALIGYNQAKWTNVIPPALIEAQREEEQYLAATNGQYETTGNHGQRVTTGFIPAPNIPPAPSLPRHLDKLILNSKLGEQKGKEGRERRRERDKDSNRDRDRDRDADMQGGVGSGQAGRKRDKAERQRERELERAERQREKERLKAEAERDQKAERLRATMQRAVPLAPPPSEYGDDDGPKEDYVVHPIEESHRPLSNTPPPPMQPRMGLWDPRAVAAILPPGTMMPPPGAIQTPGQFGMAGGSGYDSRSGSPRLYLHGQTGGMPMYAGQIINQGSSTPTAGPATTPIDVTMPPPPPSGSSSNDGSGSRLITLNDDNMPAVTDDNSVLPVPTHVVLHHLCTSAIKNGVLAVATTTRYKKKYLTTVYYKPSEPNGPL</sequence>
<dbReference type="GO" id="GO:0005737">
    <property type="term" value="C:cytoplasm"/>
    <property type="evidence" value="ECO:0007669"/>
    <property type="project" value="TreeGrafter"/>
</dbReference>
<dbReference type="GO" id="GO:0031588">
    <property type="term" value="C:nucleotide-activated protein kinase complex"/>
    <property type="evidence" value="ECO:0007669"/>
    <property type="project" value="TreeGrafter"/>
</dbReference>
<dbReference type="GO" id="GO:0005634">
    <property type="term" value="C:nucleus"/>
    <property type="evidence" value="ECO:0007669"/>
    <property type="project" value="TreeGrafter"/>
</dbReference>
<evidence type="ECO:0000256" key="2">
    <source>
        <dbReference type="SAM" id="MobiDB-lite"/>
    </source>
</evidence>
<dbReference type="Proteomes" id="UP000567179">
    <property type="component" value="Unassembled WGS sequence"/>
</dbReference>
<dbReference type="SMART" id="SM01010">
    <property type="entry name" value="AMPKBI"/>
    <property type="match status" value="1"/>
</dbReference>
<feature type="compositionally biased region" description="Basic and acidic residues" evidence="2">
    <location>
        <begin position="255"/>
        <end position="268"/>
    </location>
</feature>
<feature type="region of interest" description="Disordered" evidence="2">
    <location>
        <begin position="822"/>
        <end position="858"/>
    </location>
</feature>
<feature type="compositionally biased region" description="Low complexity" evidence="2">
    <location>
        <begin position="822"/>
        <end position="834"/>
    </location>
</feature>
<feature type="compositionally biased region" description="Basic and acidic residues" evidence="2">
    <location>
        <begin position="151"/>
        <end position="187"/>
    </location>
</feature>
<dbReference type="Gene3D" id="6.20.250.60">
    <property type="match status" value="1"/>
</dbReference>
<dbReference type="InterPro" id="IPR032640">
    <property type="entry name" value="AMPK1_CBM"/>
</dbReference>
<feature type="compositionally biased region" description="Low complexity" evidence="2">
    <location>
        <begin position="13"/>
        <end position="27"/>
    </location>
</feature>
<feature type="region of interest" description="Disordered" evidence="2">
    <location>
        <begin position="515"/>
        <end position="544"/>
    </location>
</feature>
<feature type="compositionally biased region" description="Basic and acidic residues" evidence="2">
    <location>
        <begin position="669"/>
        <end position="700"/>
    </location>
</feature>
<feature type="compositionally biased region" description="Low complexity" evidence="2">
    <location>
        <begin position="846"/>
        <end position="855"/>
    </location>
</feature>
<dbReference type="InterPro" id="IPR013783">
    <property type="entry name" value="Ig-like_fold"/>
</dbReference>
<dbReference type="Pfam" id="PF04739">
    <property type="entry name" value="AMPKBI"/>
    <property type="match status" value="1"/>
</dbReference>
<evidence type="ECO:0000313" key="4">
    <source>
        <dbReference type="EMBL" id="KAF5317572.1"/>
    </source>
</evidence>
<keyword evidence="5" id="KW-1185">Reference proteome</keyword>
<dbReference type="EMBL" id="JAACJJ010000033">
    <property type="protein sequence ID" value="KAF5317572.1"/>
    <property type="molecule type" value="Genomic_DNA"/>
</dbReference>
<dbReference type="GO" id="GO:0019901">
    <property type="term" value="F:protein kinase binding"/>
    <property type="evidence" value="ECO:0007669"/>
    <property type="project" value="TreeGrafter"/>
</dbReference>
<evidence type="ECO:0000256" key="1">
    <source>
        <dbReference type="ARBA" id="ARBA00010926"/>
    </source>
</evidence>
<dbReference type="OrthoDB" id="531008at2759"/>
<feature type="domain" description="Association with the SNF1 complex (ASC)" evidence="3">
    <location>
        <begin position="554"/>
        <end position="917"/>
    </location>
</feature>
<dbReference type="InterPro" id="IPR050827">
    <property type="entry name" value="CRP1_MDG1_kinase"/>
</dbReference>